<organism evidence="1 2">
    <name type="scientific">Leptospira borgpetersenii serovar Hardjo-bovis str. Sponselee</name>
    <dbReference type="NCBI Taxonomy" id="1303729"/>
    <lineage>
        <taxon>Bacteria</taxon>
        <taxon>Pseudomonadati</taxon>
        <taxon>Spirochaetota</taxon>
        <taxon>Spirochaetia</taxon>
        <taxon>Leptospirales</taxon>
        <taxon>Leptospiraceae</taxon>
        <taxon>Leptospira</taxon>
    </lineage>
</organism>
<gene>
    <name evidence="1" type="ORF">LEP1GSC016_3424</name>
</gene>
<proteinExistence type="predicted"/>
<sequence length="54" mass="6214">MNSLIPIENFKESYASILLILLKPILFHSIRIKLPLEFPDCNFQKRSLPKVSSA</sequence>
<protein>
    <submittedName>
        <fullName evidence="1">Uncharacterized protein</fullName>
    </submittedName>
</protein>
<dbReference type="AlphaFoldDB" id="M6BR03"/>
<dbReference type="EMBL" id="ANMU01000145">
    <property type="protein sequence ID" value="EMJ78798.1"/>
    <property type="molecule type" value="Genomic_DNA"/>
</dbReference>
<reference evidence="1 2" key="1">
    <citation type="submission" date="2013-01" db="EMBL/GenBank/DDBJ databases">
        <authorList>
            <person name="Harkins D.M."/>
            <person name="Durkin A.S."/>
            <person name="Brinkac L.M."/>
            <person name="Haft D.H."/>
            <person name="Selengut J.D."/>
            <person name="Sanka R."/>
            <person name="DePew J."/>
            <person name="Purushe J."/>
            <person name="Galloway R.L."/>
            <person name="Vinetz J.M."/>
            <person name="Sutton G.G."/>
            <person name="Nierman W.C."/>
            <person name="Fouts D.E."/>
        </authorList>
    </citation>
    <scope>NUCLEOTIDE SEQUENCE [LARGE SCALE GENOMIC DNA]</scope>
    <source>
        <strain evidence="1 2">Sponselee CDC</strain>
    </source>
</reference>
<accession>M6BR03</accession>
<name>M6BR03_LEPBO</name>
<evidence type="ECO:0000313" key="2">
    <source>
        <dbReference type="Proteomes" id="UP000011873"/>
    </source>
</evidence>
<dbReference type="PATRIC" id="fig|1218567.3.peg.3685"/>
<evidence type="ECO:0000313" key="1">
    <source>
        <dbReference type="EMBL" id="EMJ78798.1"/>
    </source>
</evidence>
<dbReference type="Proteomes" id="UP000011873">
    <property type="component" value="Unassembled WGS sequence"/>
</dbReference>
<comment type="caution">
    <text evidence="1">The sequence shown here is derived from an EMBL/GenBank/DDBJ whole genome shotgun (WGS) entry which is preliminary data.</text>
</comment>